<evidence type="ECO:0000256" key="1">
    <source>
        <dbReference type="ARBA" id="ARBA00004442"/>
    </source>
</evidence>
<dbReference type="Pfam" id="PF14322">
    <property type="entry name" value="SusD-like_3"/>
    <property type="match status" value="1"/>
</dbReference>
<dbReference type="Pfam" id="PF07980">
    <property type="entry name" value="SusD_RagB"/>
    <property type="match status" value="1"/>
</dbReference>
<comment type="similarity">
    <text evidence="2">Belongs to the SusD family.</text>
</comment>
<dbReference type="KEGG" id="nia:A8C56_01495"/>
<organism evidence="8 9">
    <name type="scientific">Niabella ginsenosidivorans</name>
    <dbReference type="NCBI Taxonomy" id="1176587"/>
    <lineage>
        <taxon>Bacteria</taxon>
        <taxon>Pseudomonadati</taxon>
        <taxon>Bacteroidota</taxon>
        <taxon>Chitinophagia</taxon>
        <taxon>Chitinophagales</taxon>
        <taxon>Chitinophagaceae</taxon>
        <taxon>Niabella</taxon>
    </lineage>
</organism>
<sequence>MLLLLVVTSCQKVLDQKAVDSFNEESVFQDLNLVQAYLGNCYDMMDGSTGTTPTDPALSLNKDLLASATDEMLNMQRPNNAVNLKGTLSPDNFGNFGNSEWQFLRWGPLYTNVKNVNVLLANIDKVPVTTDADKARLERMRGEAYFIRAYVYTYLMRVFGGLILIDKPFDLNDDFLSYKRSGLDETVAFILADLDKAIEILPEKQDIEQGRATKGAAAALKSKLLSWSAGKLVNGGYEPSNPLVSFQLGTREERLQAAKKMAREIMDGKYGHYALTGETSDPPANMTEEQVMAYADNFAGIFLQKGAWNDEVMFGIQLKNAVGNQKDMNKSWGPNGYHNFGQNEPTEPFVRLFEMKNGTPFVWSRYNPGNETVRDFTAAELAADPERNPYVGREPRFYASILFDGAKWQKRPDDLAAMDPEGRIQAGTYVAANGALTAGIDTRQAATESWNGTKTGYYMRKYLDPDLEGQYFNNDNAWIEFRYAEVVLDFAEACIELGDIQEGLDALNMIRNRAGLPDRVTSDQAQAREWYRKERQLEFFGEGDRWYMMRKWMIAPDVVKDVHQMLITHYYDGRTKWEYDTKTVVDQRQWEDFCYWLPIPRTEINKAPQIDQNPGYK</sequence>
<evidence type="ECO:0000256" key="5">
    <source>
        <dbReference type="ARBA" id="ARBA00023237"/>
    </source>
</evidence>
<evidence type="ECO:0000256" key="2">
    <source>
        <dbReference type="ARBA" id="ARBA00006275"/>
    </source>
</evidence>
<dbReference type="Gene3D" id="1.25.40.390">
    <property type="match status" value="1"/>
</dbReference>
<dbReference type="EMBL" id="CP015772">
    <property type="protein sequence ID" value="ANH79822.1"/>
    <property type="molecule type" value="Genomic_DNA"/>
</dbReference>
<dbReference type="AlphaFoldDB" id="A0A1A9HZH0"/>
<evidence type="ECO:0000313" key="9">
    <source>
        <dbReference type="Proteomes" id="UP000077667"/>
    </source>
</evidence>
<proteinExistence type="inferred from homology"/>
<evidence type="ECO:0000256" key="3">
    <source>
        <dbReference type="ARBA" id="ARBA00022729"/>
    </source>
</evidence>
<name>A0A1A9HZH0_9BACT</name>
<keyword evidence="4" id="KW-0472">Membrane</keyword>
<dbReference type="STRING" id="1176587.A8C56_01495"/>
<dbReference type="SUPFAM" id="SSF48452">
    <property type="entry name" value="TPR-like"/>
    <property type="match status" value="1"/>
</dbReference>
<comment type="subcellular location">
    <subcellularLocation>
        <location evidence="1">Cell outer membrane</location>
    </subcellularLocation>
</comment>
<dbReference type="InterPro" id="IPR033985">
    <property type="entry name" value="SusD-like_N"/>
</dbReference>
<dbReference type="InterPro" id="IPR011990">
    <property type="entry name" value="TPR-like_helical_dom_sf"/>
</dbReference>
<reference evidence="8 9" key="1">
    <citation type="submission" date="2016-05" db="EMBL/GenBank/DDBJ databases">
        <title>Niabella ginsenosidivorans BS26 whole genome sequencing.</title>
        <authorList>
            <person name="Im W.T."/>
            <person name="Siddiqi M.Z."/>
        </authorList>
    </citation>
    <scope>NUCLEOTIDE SEQUENCE [LARGE SCALE GENOMIC DNA]</scope>
    <source>
        <strain evidence="8 9">BS26</strain>
    </source>
</reference>
<evidence type="ECO:0000313" key="8">
    <source>
        <dbReference type="EMBL" id="ANH79822.1"/>
    </source>
</evidence>
<gene>
    <name evidence="8" type="ORF">A8C56_01495</name>
</gene>
<evidence type="ECO:0008006" key="10">
    <source>
        <dbReference type="Google" id="ProtNLM"/>
    </source>
</evidence>
<protein>
    <recommendedName>
        <fullName evidence="10">Carbohydrate-binding protein SusD</fullName>
    </recommendedName>
</protein>
<feature type="domain" description="SusD-like N-terminal" evidence="7">
    <location>
        <begin position="66"/>
        <end position="223"/>
    </location>
</feature>
<dbReference type="InterPro" id="IPR012944">
    <property type="entry name" value="SusD_RagB_dom"/>
</dbReference>
<feature type="domain" description="RagB/SusD" evidence="6">
    <location>
        <begin position="328"/>
        <end position="616"/>
    </location>
</feature>
<evidence type="ECO:0000256" key="4">
    <source>
        <dbReference type="ARBA" id="ARBA00023136"/>
    </source>
</evidence>
<accession>A0A1A9HZH0</accession>
<keyword evidence="9" id="KW-1185">Reference proteome</keyword>
<dbReference type="Proteomes" id="UP000077667">
    <property type="component" value="Chromosome"/>
</dbReference>
<keyword evidence="5" id="KW-0998">Cell outer membrane</keyword>
<keyword evidence="3" id="KW-0732">Signal</keyword>
<evidence type="ECO:0000259" key="6">
    <source>
        <dbReference type="Pfam" id="PF07980"/>
    </source>
</evidence>
<dbReference type="GO" id="GO:0009279">
    <property type="term" value="C:cell outer membrane"/>
    <property type="evidence" value="ECO:0007669"/>
    <property type="project" value="UniProtKB-SubCell"/>
</dbReference>
<evidence type="ECO:0000259" key="7">
    <source>
        <dbReference type="Pfam" id="PF14322"/>
    </source>
</evidence>